<dbReference type="NCBIfam" id="TIGR01032">
    <property type="entry name" value="rplT_bact"/>
    <property type="match status" value="1"/>
</dbReference>
<keyword evidence="5 6" id="KW-0694">RNA-binding</keyword>
<dbReference type="AlphaFoldDB" id="A0A0H4T807"/>
<comment type="function">
    <text evidence="5 6">Binds directly to 23S ribosomal RNA and is necessary for the in vitro assembly process of the 50S ribosomal subunit. It is not involved in the protein synthesizing functions of that subunit.</text>
</comment>
<dbReference type="GO" id="GO:0019843">
    <property type="term" value="F:rRNA binding"/>
    <property type="evidence" value="ECO:0007669"/>
    <property type="project" value="UniProtKB-UniRule"/>
</dbReference>
<organism evidence="7">
    <name type="scientific">uncultured Parcubacteria bacterium Rifle_16ft_4_minimus_37658</name>
    <dbReference type="NCBI Taxonomy" id="1665141"/>
    <lineage>
        <taxon>Bacteria</taxon>
        <taxon>Candidatus Parcubacteria</taxon>
        <taxon>environmental samples</taxon>
    </lineage>
</organism>
<reference evidence="7" key="1">
    <citation type="journal article" date="2015" name="ISME J.">
        <title>Aquifer environment selects for microbial species cohorts in sediment and groundwater.</title>
        <authorList>
            <person name="Hug L.A."/>
            <person name="Thomas B.C."/>
            <person name="Brown C.T."/>
            <person name="Frischkorn K.R."/>
            <person name="Williams K.H."/>
            <person name="Tringe S.G."/>
            <person name="Banfield J.F."/>
        </authorList>
    </citation>
    <scope>NUCLEOTIDE SEQUENCE</scope>
</reference>
<dbReference type="GO" id="GO:0005840">
    <property type="term" value="C:ribosome"/>
    <property type="evidence" value="ECO:0007669"/>
    <property type="project" value="UniProtKB-KW"/>
</dbReference>
<keyword evidence="2 5" id="KW-0689">Ribosomal protein</keyword>
<dbReference type="PRINTS" id="PR00062">
    <property type="entry name" value="RIBOSOMALL20"/>
</dbReference>
<evidence type="ECO:0000256" key="6">
    <source>
        <dbReference type="RuleBase" id="RU000560"/>
    </source>
</evidence>
<dbReference type="GO" id="GO:1990904">
    <property type="term" value="C:ribonucleoprotein complex"/>
    <property type="evidence" value="ECO:0007669"/>
    <property type="project" value="UniProtKB-KW"/>
</dbReference>
<gene>
    <name evidence="5" type="primary">rplT</name>
</gene>
<accession>A0A0H4T807</accession>
<dbReference type="SUPFAM" id="SSF74731">
    <property type="entry name" value="Ribosomal protein L20"/>
    <property type="match status" value="1"/>
</dbReference>
<evidence type="ECO:0000313" key="7">
    <source>
        <dbReference type="EMBL" id="AKQ02627.1"/>
    </source>
</evidence>
<protein>
    <recommendedName>
        <fullName evidence="4 5">Large ribosomal subunit protein bL20</fullName>
    </recommendedName>
</protein>
<dbReference type="HAMAP" id="MF_00382">
    <property type="entry name" value="Ribosomal_bL20"/>
    <property type="match status" value="1"/>
</dbReference>
<dbReference type="InterPro" id="IPR035566">
    <property type="entry name" value="Ribosomal_protein_bL20_C"/>
</dbReference>
<dbReference type="InterPro" id="IPR005813">
    <property type="entry name" value="Ribosomal_bL20"/>
</dbReference>
<name>A0A0H4T807_9BACT</name>
<dbReference type="Pfam" id="PF00453">
    <property type="entry name" value="Ribosomal_L20"/>
    <property type="match status" value="1"/>
</dbReference>
<dbReference type="GO" id="GO:0000027">
    <property type="term" value="P:ribosomal large subunit assembly"/>
    <property type="evidence" value="ECO:0007669"/>
    <property type="project" value="UniProtKB-UniRule"/>
</dbReference>
<proteinExistence type="inferred from homology"/>
<dbReference type="EMBL" id="KT007001">
    <property type="protein sequence ID" value="AKQ02627.1"/>
    <property type="molecule type" value="Genomic_DNA"/>
</dbReference>
<evidence type="ECO:0000256" key="3">
    <source>
        <dbReference type="ARBA" id="ARBA00023274"/>
    </source>
</evidence>
<keyword evidence="5 6" id="KW-0699">rRNA-binding</keyword>
<dbReference type="FunFam" id="1.10.1900.20:FF:000001">
    <property type="entry name" value="50S ribosomal protein L20"/>
    <property type="match status" value="1"/>
</dbReference>
<comment type="similarity">
    <text evidence="1 5 6">Belongs to the bacterial ribosomal protein bL20 family.</text>
</comment>
<dbReference type="PANTHER" id="PTHR10986">
    <property type="entry name" value="39S RIBOSOMAL PROTEIN L20"/>
    <property type="match status" value="1"/>
</dbReference>
<sequence>MPRVKKATIALKKRRKILKRAKGFRWGAKSKERIARERLLHAAKHSFQDRRKKKRNFRKLWQIQINAAARERGMSYSVFIDKLKKANIELDRKVLAQLAQEYPKAFSALIEKVK</sequence>
<dbReference type="Gene3D" id="6.10.160.10">
    <property type="match status" value="1"/>
</dbReference>
<evidence type="ECO:0000256" key="5">
    <source>
        <dbReference type="HAMAP-Rule" id="MF_00382"/>
    </source>
</evidence>
<dbReference type="Gene3D" id="1.10.1900.20">
    <property type="entry name" value="Ribosomal protein L20"/>
    <property type="match status" value="1"/>
</dbReference>
<evidence type="ECO:0000256" key="4">
    <source>
        <dbReference type="ARBA" id="ARBA00035172"/>
    </source>
</evidence>
<dbReference type="GO" id="GO:0006412">
    <property type="term" value="P:translation"/>
    <property type="evidence" value="ECO:0007669"/>
    <property type="project" value="InterPro"/>
</dbReference>
<evidence type="ECO:0000256" key="1">
    <source>
        <dbReference type="ARBA" id="ARBA00007698"/>
    </source>
</evidence>
<dbReference type="GO" id="GO:0003735">
    <property type="term" value="F:structural constituent of ribosome"/>
    <property type="evidence" value="ECO:0007669"/>
    <property type="project" value="InterPro"/>
</dbReference>
<dbReference type="CDD" id="cd07026">
    <property type="entry name" value="Ribosomal_L20"/>
    <property type="match status" value="1"/>
</dbReference>
<keyword evidence="3 5" id="KW-0687">Ribonucleoprotein</keyword>
<evidence type="ECO:0000256" key="2">
    <source>
        <dbReference type="ARBA" id="ARBA00022980"/>
    </source>
</evidence>